<protein>
    <submittedName>
        <fullName evidence="6">IclR family transcriptional regulator</fullName>
    </submittedName>
</protein>
<evidence type="ECO:0000259" key="4">
    <source>
        <dbReference type="PROSITE" id="PS51077"/>
    </source>
</evidence>
<sequence length="255" mass="29742">MNLVPAIDKMDKILLYIYENKEVTQIEIVKNLHISKATTFRILNTLVDLEYLSIHNKKYSLGDKFFLFLKNNTIDNYSLLKEIAYPYLERLSLEFKETFKLSILDNDKVRTLCLVESSDLNKVSFSDKAIYPVHAGAASKLLICQLPEYKLKILLDKKLPKYTENTITDPQILRKELNKIRYSKIAFDNMEHSENIKAVAIPIMNKNNRIIAAISCPCFSDKLNEKKSEEISQKMKIYAEKIKEKLFLIEDTYKK</sequence>
<dbReference type="Proteomes" id="UP000027473">
    <property type="component" value="Unassembled WGS sequence"/>
</dbReference>
<dbReference type="AlphaFoldDB" id="A0AB73BUH3"/>
<gene>
    <name evidence="6" type="ORF">FUSO3_08955</name>
</gene>
<keyword evidence="2" id="KW-0238">DNA-binding</keyword>
<proteinExistence type="predicted"/>
<feature type="domain" description="IclR-ED" evidence="5">
    <location>
        <begin position="57"/>
        <end position="248"/>
    </location>
</feature>
<dbReference type="PROSITE" id="PS51078">
    <property type="entry name" value="ICLR_ED"/>
    <property type="match status" value="1"/>
</dbReference>
<evidence type="ECO:0000313" key="6">
    <source>
        <dbReference type="EMBL" id="KDE62081.1"/>
    </source>
</evidence>
<organism evidence="6 7">
    <name type="scientific">Fusobacterium necrophorum BL</name>
    <dbReference type="NCBI Taxonomy" id="1441732"/>
    <lineage>
        <taxon>Bacteria</taxon>
        <taxon>Fusobacteriati</taxon>
        <taxon>Fusobacteriota</taxon>
        <taxon>Fusobacteriia</taxon>
        <taxon>Fusobacteriales</taxon>
        <taxon>Fusobacteriaceae</taxon>
        <taxon>Fusobacterium</taxon>
    </lineage>
</organism>
<dbReference type="RefSeq" id="WP_027131546.1">
    <property type="nucleotide sequence ID" value="NZ_JAAC01000144.1"/>
</dbReference>
<feature type="domain" description="HTH iclR-type" evidence="4">
    <location>
        <begin position="4"/>
        <end position="63"/>
    </location>
</feature>
<dbReference type="SUPFAM" id="SSF55781">
    <property type="entry name" value="GAF domain-like"/>
    <property type="match status" value="1"/>
</dbReference>
<dbReference type="InterPro" id="IPR050707">
    <property type="entry name" value="HTH_MetabolicPath_Reg"/>
</dbReference>
<dbReference type="EMBL" id="JAAC01000144">
    <property type="protein sequence ID" value="KDE62081.1"/>
    <property type="molecule type" value="Genomic_DNA"/>
</dbReference>
<dbReference type="InterPro" id="IPR005471">
    <property type="entry name" value="Tscrpt_reg_IclR_N"/>
</dbReference>
<dbReference type="Pfam" id="PF01614">
    <property type="entry name" value="IclR_C"/>
    <property type="match status" value="1"/>
</dbReference>
<keyword evidence="3" id="KW-0804">Transcription</keyword>
<dbReference type="InterPro" id="IPR036388">
    <property type="entry name" value="WH-like_DNA-bd_sf"/>
</dbReference>
<dbReference type="Gene3D" id="1.10.10.10">
    <property type="entry name" value="Winged helix-like DNA-binding domain superfamily/Winged helix DNA-binding domain"/>
    <property type="match status" value="1"/>
</dbReference>
<dbReference type="Pfam" id="PF09339">
    <property type="entry name" value="HTH_IclR"/>
    <property type="match status" value="1"/>
</dbReference>
<evidence type="ECO:0000256" key="1">
    <source>
        <dbReference type="ARBA" id="ARBA00023015"/>
    </source>
</evidence>
<dbReference type="Gene3D" id="3.30.450.40">
    <property type="match status" value="1"/>
</dbReference>
<reference evidence="6 7" key="1">
    <citation type="submission" date="2014-01" db="EMBL/GenBank/DDBJ databases">
        <title>Comparative genomics of Fusobacterium necrophorum wild isolates.</title>
        <authorList>
            <person name="Kittichotirat W."/>
            <person name="Bumgarner R.E."/>
            <person name="Lawrence P."/>
        </authorList>
    </citation>
    <scope>NUCLEOTIDE SEQUENCE [LARGE SCALE GENOMIC DNA]</scope>
    <source>
        <strain evidence="6 7">BL</strain>
    </source>
</reference>
<dbReference type="PANTHER" id="PTHR30136:SF24">
    <property type="entry name" value="HTH-TYPE TRANSCRIPTIONAL REPRESSOR ALLR"/>
    <property type="match status" value="1"/>
</dbReference>
<dbReference type="PROSITE" id="PS51077">
    <property type="entry name" value="HTH_ICLR"/>
    <property type="match status" value="1"/>
</dbReference>
<evidence type="ECO:0000259" key="5">
    <source>
        <dbReference type="PROSITE" id="PS51078"/>
    </source>
</evidence>
<dbReference type="SUPFAM" id="SSF46785">
    <property type="entry name" value="Winged helix' DNA-binding domain"/>
    <property type="match status" value="1"/>
</dbReference>
<dbReference type="InterPro" id="IPR014757">
    <property type="entry name" value="Tscrpt_reg_IclR_C"/>
</dbReference>
<evidence type="ECO:0000256" key="3">
    <source>
        <dbReference type="ARBA" id="ARBA00023163"/>
    </source>
</evidence>
<accession>A0AB73BUH3</accession>
<name>A0AB73BUH3_9FUSO</name>
<dbReference type="PANTHER" id="PTHR30136">
    <property type="entry name" value="HELIX-TURN-HELIX TRANSCRIPTIONAL REGULATOR, ICLR FAMILY"/>
    <property type="match status" value="1"/>
</dbReference>
<evidence type="ECO:0000256" key="2">
    <source>
        <dbReference type="ARBA" id="ARBA00023125"/>
    </source>
</evidence>
<dbReference type="SMART" id="SM00346">
    <property type="entry name" value="HTH_ICLR"/>
    <property type="match status" value="1"/>
</dbReference>
<dbReference type="GO" id="GO:0003677">
    <property type="term" value="F:DNA binding"/>
    <property type="evidence" value="ECO:0007669"/>
    <property type="project" value="UniProtKB-KW"/>
</dbReference>
<dbReference type="GO" id="GO:0003700">
    <property type="term" value="F:DNA-binding transcription factor activity"/>
    <property type="evidence" value="ECO:0007669"/>
    <property type="project" value="TreeGrafter"/>
</dbReference>
<dbReference type="InterPro" id="IPR036390">
    <property type="entry name" value="WH_DNA-bd_sf"/>
</dbReference>
<comment type="caution">
    <text evidence="6">The sequence shown here is derived from an EMBL/GenBank/DDBJ whole genome shotgun (WGS) entry which is preliminary data.</text>
</comment>
<evidence type="ECO:0000313" key="7">
    <source>
        <dbReference type="Proteomes" id="UP000027473"/>
    </source>
</evidence>
<dbReference type="InterPro" id="IPR029016">
    <property type="entry name" value="GAF-like_dom_sf"/>
</dbReference>
<dbReference type="GO" id="GO:0045892">
    <property type="term" value="P:negative regulation of DNA-templated transcription"/>
    <property type="evidence" value="ECO:0007669"/>
    <property type="project" value="TreeGrafter"/>
</dbReference>
<keyword evidence="1" id="KW-0805">Transcription regulation</keyword>